<dbReference type="EC" id="2.7.1.121" evidence="4"/>
<reference evidence="4 5" key="1">
    <citation type="submission" date="2024-08" db="EMBL/GenBank/DDBJ databases">
        <title>Clostridium lapicellarii sp. nov., and Clostridium renhuaiense sp. nov., two species isolated from the mud in a fermentation cellar used for producing sauce-flavour Chinese liquors.</title>
        <authorList>
            <person name="Yang F."/>
            <person name="Wang H."/>
            <person name="Chen L.Q."/>
            <person name="Zhou N."/>
            <person name="Lu J.J."/>
            <person name="Pu X.X."/>
            <person name="Wan B."/>
            <person name="Wang L."/>
            <person name="Liu S.J."/>
        </authorList>
    </citation>
    <scope>NUCLEOTIDE SEQUENCE [LARGE SCALE GENOMIC DNA]</scope>
    <source>
        <strain evidence="4 5">MT-5</strain>
    </source>
</reference>
<organism evidence="4 5">
    <name type="scientific">Clostridium moutaii</name>
    <dbReference type="NCBI Taxonomy" id="3240932"/>
    <lineage>
        <taxon>Bacteria</taxon>
        <taxon>Bacillati</taxon>
        <taxon>Bacillota</taxon>
        <taxon>Clostridia</taxon>
        <taxon>Eubacteriales</taxon>
        <taxon>Clostridiaceae</taxon>
        <taxon>Clostridium</taxon>
    </lineage>
</organism>
<dbReference type="Proteomes" id="UP001564657">
    <property type="component" value="Unassembled WGS sequence"/>
</dbReference>
<evidence type="ECO:0000313" key="5">
    <source>
        <dbReference type="Proteomes" id="UP001564657"/>
    </source>
</evidence>
<evidence type="ECO:0000256" key="1">
    <source>
        <dbReference type="ARBA" id="ARBA00022679"/>
    </source>
</evidence>
<dbReference type="PANTHER" id="PTHR28629:SF4">
    <property type="entry name" value="TRIOKINASE_FMN CYCLASE"/>
    <property type="match status" value="1"/>
</dbReference>
<dbReference type="NCBIfam" id="TIGR02365">
    <property type="entry name" value="dha_L_ycgS"/>
    <property type="match status" value="1"/>
</dbReference>
<dbReference type="PROSITE" id="PS51480">
    <property type="entry name" value="DHAL"/>
    <property type="match status" value="1"/>
</dbReference>
<keyword evidence="2 4" id="KW-0418">Kinase</keyword>
<dbReference type="InterPro" id="IPR036117">
    <property type="entry name" value="DhaL_dom_sf"/>
</dbReference>
<proteinExistence type="predicted"/>
<dbReference type="InterPro" id="IPR050861">
    <property type="entry name" value="Dihydroxyacetone_Kinase"/>
</dbReference>
<dbReference type="EMBL" id="JBGEWD010000007">
    <property type="protein sequence ID" value="MEY8000298.1"/>
    <property type="molecule type" value="Genomic_DNA"/>
</dbReference>
<evidence type="ECO:0000313" key="4">
    <source>
        <dbReference type="EMBL" id="MEY8000298.1"/>
    </source>
</evidence>
<evidence type="ECO:0000256" key="2">
    <source>
        <dbReference type="ARBA" id="ARBA00022777"/>
    </source>
</evidence>
<dbReference type="SUPFAM" id="SSF101473">
    <property type="entry name" value="DhaL-like"/>
    <property type="match status" value="1"/>
</dbReference>
<dbReference type="InterPro" id="IPR012737">
    <property type="entry name" value="DhaK_L_YcgS"/>
</dbReference>
<comment type="caution">
    <text evidence="4">The sequence shown here is derived from an EMBL/GenBank/DDBJ whole genome shotgun (WGS) entry which is preliminary data.</text>
</comment>
<dbReference type="PANTHER" id="PTHR28629">
    <property type="entry name" value="TRIOKINASE/FMN CYCLASE"/>
    <property type="match status" value="1"/>
</dbReference>
<dbReference type="InterPro" id="IPR004007">
    <property type="entry name" value="DhaL_dom"/>
</dbReference>
<dbReference type="Pfam" id="PF02734">
    <property type="entry name" value="Dak2"/>
    <property type="match status" value="1"/>
</dbReference>
<dbReference type="SMART" id="SM01120">
    <property type="entry name" value="Dak2"/>
    <property type="match status" value="1"/>
</dbReference>
<dbReference type="RefSeq" id="WP_369704186.1">
    <property type="nucleotide sequence ID" value="NZ_JBGEWD010000007.1"/>
</dbReference>
<gene>
    <name evidence="4" type="primary">dhaL</name>
    <name evidence="4" type="ORF">AB8U03_08830</name>
</gene>
<evidence type="ECO:0000259" key="3">
    <source>
        <dbReference type="PROSITE" id="PS51480"/>
    </source>
</evidence>
<keyword evidence="1 4" id="KW-0808">Transferase</keyword>
<keyword evidence="5" id="KW-1185">Reference proteome</keyword>
<feature type="domain" description="DhaL" evidence="3">
    <location>
        <begin position="6"/>
        <end position="206"/>
    </location>
</feature>
<dbReference type="GO" id="GO:0047324">
    <property type="term" value="F:phosphoenolpyruvate-glycerone phosphotransferase activity"/>
    <property type="evidence" value="ECO:0007669"/>
    <property type="project" value="UniProtKB-EC"/>
</dbReference>
<accession>A0ABV4BTZ6</accession>
<name>A0ABV4BTZ6_9CLOT</name>
<dbReference type="Gene3D" id="1.25.40.340">
    <property type="match status" value="1"/>
</dbReference>
<sequence>MSVNGKQVKEIINAIAVVIGENKDYLTKLDAAIGDGDHGLNLDRGFEAVRKKLKNEGESDIGNILKDVGMTLVSNVGGASGPLYGTAFMKAAVTVKGKNTVDINDFFKMLQEALAGIKMRGKAELGDKTMIDSIEPAVNSLKNSLDKRLNDVEALKNVRDEALKGVNNTKNISARKGRASYLGERSIGHQDPGATSSYLILNVIYEEIKKLTAD</sequence>
<protein>
    <submittedName>
        <fullName evidence="4">Dihydroxyacetone kinase subunit DhaL</fullName>
        <ecNumber evidence="4">2.7.1.121</ecNumber>
    </submittedName>
</protein>